<keyword evidence="3" id="KW-1185">Reference proteome</keyword>
<dbReference type="RefSeq" id="WP_189008194.1">
    <property type="nucleotide sequence ID" value="NZ_BMPP01000008.1"/>
</dbReference>
<dbReference type="InterPro" id="IPR052967">
    <property type="entry name" value="Stress_Response_Assoc"/>
</dbReference>
<feature type="domain" description="DUF2382" evidence="1">
    <location>
        <begin position="27"/>
        <end position="137"/>
    </location>
</feature>
<dbReference type="PANTHER" id="PTHR38463">
    <property type="entry name" value="STRESS RESPONSE PROTEIN YSNF"/>
    <property type="match status" value="1"/>
</dbReference>
<dbReference type="NCBIfam" id="TIGR02271">
    <property type="entry name" value="YsnF/AvaK domain"/>
    <property type="match status" value="1"/>
</dbReference>
<proteinExistence type="predicted"/>
<sequence length="155" mass="17497">MTDRRPEDEAHVATRLVSDETVPQGMIELRAERLIVNKQREVAGALTFAREVRTETVQVPVELVTEVLVIEHTRGTQAVMLDGQPLQAGERREVVIYSEEALVDKRVVVSEEVNIAKRTITESRTFETTLAHEELVVQESGDVQRLSEPDLPTQR</sequence>
<name>A0ABQ2EVJ0_9DEIO</name>
<accession>A0ABQ2EVJ0</accession>
<comment type="caution">
    <text evidence="2">The sequence shown here is derived from an EMBL/GenBank/DDBJ whole genome shotgun (WGS) entry which is preliminary data.</text>
</comment>
<gene>
    <name evidence="2" type="ORF">GCM10008955_21850</name>
</gene>
<dbReference type="PANTHER" id="PTHR38463:SF1">
    <property type="entry name" value="STRESS RESPONSE PROTEIN YSNF"/>
    <property type="match status" value="1"/>
</dbReference>
<dbReference type="InterPro" id="IPR019060">
    <property type="entry name" value="DUF2382"/>
</dbReference>
<dbReference type="EMBL" id="BMPP01000008">
    <property type="protein sequence ID" value="GGK27711.1"/>
    <property type="molecule type" value="Genomic_DNA"/>
</dbReference>
<reference evidence="3" key="1">
    <citation type="journal article" date="2019" name="Int. J. Syst. Evol. Microbiol.">
        <title>The Global Catalogue of Microorganisms (GCM) 10K type strain sequencing project: providing services to taxonomists for standard genome sequencing and annotation.</title>
        <authorList>
            <consortium name="The Broad Institute Genomics Platform"/>
            <consortium name="The Broad Institute Genome Sequencing Center for Infectious Disease"/>
            <person name="Wu L."/>
            <person name="Ma J."/>
        </authorList>
    </citation>
    <scope>NUCLEOTIDE SEQUENCE [LARGE SCALE GENOMIC DNA]</scope>
    <source>
        <strain evidence="3">JCM 30331</strain>
    </source>
</reference>
<dbReference type="Proteomes" id="UP000647587">
    <property type="component" value="Unassembled WGS sequence"/>
</dbReference>
<protein>
    <recommendedName>
        <fullName evidence="1">DUF2382 domain-containing protein</fullName>
    </recommendedName>
</protein>
<organism evidence="2 3">
    <name type="scientific">Deinococcus malanensis</name>
    <dbReference type="NCBI Taxonomy" id="1706855"/>
    <lineage>
        <taxon>Bacteria</taxon>
        <taxon>Thermotogati</taxon>
        <taxon>Deinococcota</taxon>
        <taxon>Deinococci</taxon>
        <taxon>Deinococcales</taxon>
        <taxon>Deinococcaceae</taxon>
        <taxon>Deinococcus</taxon>
    </lineage>
</organism>
<evidence type="ECO:0000313" key="3">
    <source>
        <dbReference type="Proteomes" id="UP000647587"/>
    </source>
</evidence>
<evidence type="ECO:0000313" key="2">
    <source>
        <dbReference type="EMBL" id="GGK27711.1"/>
    </source>
</evidence>
<dbReference type="Pfam" id="PF09557">
    <property type="entry name" value="DUF2382"/>
    <property type="match status" value="1"/>
</dbReference>
<evidence type="ECO:0000259" key="1">
    <source>
        <dbReference type="Pfam" id="PF09557"/>
    </source>
</evidence>